<dbReference type="AlphaFoldDB" id="A0A229S6B4"/>
<evidence type="ECO:0000313" key="2">
    <source>
        <dbReference type="Proteomes" id="UP000215563"/>
    </source>
</evidence>
<dbReference type="OrthoDB" id="9914954at2"/>
<reference evidence="1 2" key="1">
    <citation type="submission" date="2017-07" db="EMBL/GenBank/DDBJ databases">
        <title>Amycolatopsis alba DSM 44262 Genome sequencing and assembly.</title>
        <authorList>
            <person name="Kaur N."/>
            <person name="Mayilraj S."/>
        </authorList>
    </citation>
    <scope>NUCLEOTIDE SEQUENCE [LARGE SCALE GENOMIC DNA]</scope>
    <source>
        <strain evidence="1 2">DSM 44262</strain>
    </source>
</reference>
<gene>
    <name evidence="1" type="ORF">CFP75_05255</name>
</gene>
<organism evidence="1 2">
    <name type="scientific">Amycolatopsis alba DSM 44262</name>
    <dbReference type="NCBI Taxonomy" id="1125972"/>
    <lineage>
        <taxon>Bacteria</taxon>
        <taxon>Bacillati</taxon>
        <taxon>Actinomycetota</taxon>
        <taxon>Actinomycetes</taxon>
        <taxon>Pseudonocardiales</taxon>
        <taxon>Pseudonocardiaceae</taxon>
        <taxon>Amycolatopsis</taxon>
    </lineage>
</organism>
<dbReference type="Proteomes" id="UP000215563">
    <property type="component" value="Unassembled WGS sequence"/>
</dbReference>
<dbReference type="RefSeq" id="WP_020634975.1">
    <property type="nucleotide sequence ID" value="NZ_KB913032.1"/>
</dbReference>
<protein>
    <submittedName>
        <fullName evidence="1">Uncharacterized protein</fullName>
    </submittedName>
</protein>
<dbReference type="EMBL" id="NMQU01000013">
    <property type="protein sequence ID" value="OXM54477.1"/>
    <property type="molecule type" value="Genomic_DNA"/>
</dbReference>
<sequence>MSPNWSPLLIVAVFAAMGWGPARPGLARAGRCAATMLLAWWVAMIQTWAAVRVLREIGAPHGGVRMAAVGLRAPGVALTVVLASQQAQGVE</sequence>
<name>A0A229S6B4_AMYAL</name>
<evidence type="ECO:0000313" key="1">
    <source>
        <dbReference type="EMBL" id="OXM54477.1"/>
    </source>
</evidence>
<keyword evidence="2" id="KW-1185">Reference proteome</keyword>
<accession>A0A229S6B4</accession>
<comment type="caution">
    <text evidence="1">The sequence shown here is derived from an EMBL/GenBank/DDBJ whole genome shotgun (WGS) entry which is preliminary data.</text>
</comment>
<proteinExistence type="predicted"/>